<dbReference type="InterPro" id="IPR051909">
    <property type="entry name" value="MFP_Cation_Efflux"/>
</dbReference>
<dbReference type="STRING" id="407022.SAMN05661044_00493"/>
<dbReference type="Pfam" id="PF25954">
    <property type="entry name" value="Beta-barrel_RND_2"/>
    <property type="match status" value="1"/>
</dbReference>
<evidence type="ECO:0000313" key="5">
    <source>
        <dbReference type="EMBL" id="SEK54116.1"/>
    </source>
</evidence>
<keyword evidence="2" id="KW-0732">Signal</keyword>
<protein>
    <submittedName>
        <fullName evidence="5">RND family efflux transporter, MFP subunit</fullName>
    </submittedName>
</protein>
<dbReference type="Gene3D" id="2.40.420.20">
    <property type="match status" value="1"/>
</dbReference>
<accession>A0A1H7HUY4</accession>
<evidence type="ECO:0000256" key="2">
    <source>
        <dbReference type="SAM" id="SignalP"/>
    </source>
</evidence>
<dbReference type="Gene3D" id="1.20.1600.10">
    <property type="entry name" value="Outer membrane efflux proteins (OEP)"/>
    <property type="match status" value="1"/>
</dbReference>
<dbReference type="EMBL" id="FOAF01000001">
    <property type="protein sequence ID" value="SEK54116.1"/>
    <property type="molecule type" value="Genomic_DNA"/>
</dbReference>
<keyword evidence="6" id="KW-1185">Reference proteome</keyword>
<evidence type="ECO:0000259" key="3">
    <source>
        <dbReference type="Pfam" id="PF25954"/>
    </source>
</evidence>
<feature type="signal peptide" evidence="2">
    <location>
        <begin position="1"/>
        <end position="28"/>
    </location>
</feature>
<evidence type="ECO:0000256" key="1">
    <source>
        <dbReference type="ARBA" id="ARBA00022448"/>
    </source>
</evidence>
<dbReference type="PANTHER" id="PTHR30097">
    <property type="entry name" value="CATION EFFLUX SYSTEM PROTEIN CUSB"/>
    <property type="match status" value="1"/>
</dbReference>
<feature type="chain" id="PRO_5011491314" evidence="2">
    <location>
        <begin position="29"/>
        <end position="342"/>
    </location>
</feature>
<gene>
    <name evidence="5" type="ORF">SAMN05661044_00493</name>
</gene>
<organism evidence="5 6">
    <name type="scientific">Olivibacter domesticus</name>
    <name type="common">Pseudosphingobacterium domesticum</name>
    <dbReference type="NCBI Taxonomy" id="407022"/>
    <lineage>
        <taxon>Bacteria</taxon>
        <taxon>Pseudomonadati</taxon>
        <taxon>Bacteroidota</taxon>
        <taxon>Sphingobacteriia</taxon>
        <taxon>Sphingobacteriales</taxon>
        <taxon>Sphingobacteriaceae</taxon>
        <taxon>Olivibacter</taxon>
    </lineage>
</organism>
<dbReference type="AlphaFoldDB" id="A0A1H7HUY4"/>
<proteinExistence type="predicted"/>
<keyword evidence="1" id="KW-0813">Transport</keyword>
<dbReference type="Pfam" id="PF25975">
    <property type="entry name" value="CzcB_C"/>
    <property type="match status" value="1"/>
</dbReference>
<dbReference type="Gene3D" id="2.40.30.170">
    <property type="match status" value="1"/>
</dbReference>
<sequence>MFNNQFLMKSYIFLLCTSLLGVSCTSHQADTSTKVEAPIINNGGQQIIFKDNAMKSFFKTDKVSDGALSASYTAPGKIAATVVASVAGASQNVVLFDNPDLASSYTALAQHQTNIHQIQQINIKQKEIELERASDLLNHGAATGRDVLEAQTALASEKSNLANEKAALIQHEADLKQGGFNPEALRRAPVGKAYVICDIPENQISNIHEGAKCNITFSAYPNKTFTGVVEDVADVVDNITRMIKLRVSILGNSELLKAGMFAQASFDLKNTGDNITIGKESLITVDGKDYVFIKKGDGQFERKQIHTGQQIGERLVILDGLKPKDQVVTTGAIQLKGLSFGY</sequence>
<dbReference type="PANTHER" id="PTHR30097:SF16">
    <property type="entry name" value="CATION EFFLUX SYSTEM (CZCB-LIKE)"/>
    <property type="match status" value="1"/>
</dbReference>
<evidence type="ECO:0000259" key="4">
    <source>
        <dbReference type="Pfam" id="PF25975"/>
    </source>
</evidence>
<dbReference type="InterPro" id="IPR058649">
    <property type="entry name" value="CzcB_C"/>
</dbReference>
<dbReference type="Proteomes" id="UP000199421">
    <property type="component" value="Unassembled WGS sequence"/>
</dbReference>
<feature type="domain" description="CzcB-like C-terminal circularly permuted SH3-like" evidence="4">
    <location>
        <begin position="275"/>
        <end position="336"/>
    </location>
</feature>
<name>A0A1H7HUY4_OLID1</name>
<dbReference type="SUPFAM" id="SSF56954">
    <property type="entry name" value="Outer membrane efflux proteins (OEP)"/>
    <property type="match status" value="1"/>
</dbReference>
<dbReference type="InterPro" id="IPR058792">
    <property type="entry name" value="Beta-barrel_RND_2"/>
</dbReference>
<reference evidence="6" key="1">
    <citation type="submission" date="2016-10" db="EMBL/GenBank/DDBJ databases">
        <authorList>
            <person name="Varghese N."/>
            <person name="Submissions S."/>
        </authorList>
    </citation>
    <scope>NUCLEOTIDE SEQUENCE [LARGE SCALE GENOMIC DNA]</scope>
    <source>
        <strain evidence="6">DSM 18733</strain>
    </source>
</reference>
<evidence type="ECO:0000313" key="6">
    <source>
        <dbReference type="Proteomes" id="UP000199421"/>
    </source>
</evidence>
<feature type="domain" description="CusB-like beta-barrel" evidence="3">
    <location>
        <begin position="196"/>
        <end position="267"/>
    </location>
</feature>